<feature type="signal peptide" evidence="1">
    <location>
        <begin position="1"/>
        <end position="21"/>
    </location>
</feature>
<dbReference type="Proteomes" id="UP001320148">
    <property type="component" value="Chromosome"/>
</dbReference>
<dbReference type="EMBL" id="AP024488">
    <property type="protein sequence ID" value="BCS96163.1"/>
    <property type="molecule type" value="Genomic_DNA"/>
</dbReference>
<reference evidence="2 3" key="1">
    <citation type="submission" date="2021-02" db="EMBL/GenBank/DDBJ databases">
        <title>Complete genome of Desulfoluna sp. strain ASN36.</title>
        <authorList>
            <person name="Takahashi A."/>
            <person name="Kojima H."/>
            <person name="Fukui M."/>
        </authorList>
    </citation>
    <scope>NUCLEOTIDE SEQUENCE [LARGE SCALE GENOMIC DNA]</scope>
    <source>
        <strain evidence="2 3">ASN36</strain>
    </source>
</reference>
<evidence type="ECO:0000313" key="3">
    <source>
        <dbReference type="Proteomes" id="UP001320148"/>
    </source>
</evidence>
<organism evidence="2 3">
    <name type="scientific">Desulfoluna limicola</name>
    <dbReference type="NCBI Taxonomy" id="2810562"/>
    <lineage>
        <taxon>Bacteria</taxon>
        <taxon>Pseudomonadati</taxon>
        <taxon>Thermodesulfobacteriota</taxon>
        <taxon>Desulfobacteria</taxon>
        <taxon>Desulfobacterales</taxon>
        <taxon>Desulfolunaceae</taxon>
        <taxon>Desulfoluna</taxon>
    </lineage>
</organism>
<gene>
    <name evidence="2" type="ORF">DSLASN_17950</name>
</gene>
<proteinExistence type="predicted"/>
<protein>
    <recommendedName>
        <fullName evidence="4">Lipoprotein</fullName>
    </recommendedName>
</protein>
<evidence type="ECO:0000256" key="1">
    <source>
        <dbReference type="SAM" id="SignalP"/>
    </source>
</evidence>
<sequence length="130" mass="14009">MRVLYVVTIVCMLALFGCSSANPVKAPSWVMNPSESGKVSGVGNCRRHINGFSAQRMVAIRRGLDEIAMQKGMTISNVALVGTVGTQAGTTTSLESWSFQTVDNQKVTAVVKASWVDPVTEELFVWVVSN</sequence>
<dbReference type="RefSeq" id="WP_236892519.1">
    <property type="nucleotide sequence ID" value="NZ_AP024488.1"/>
</dbReference>
<evidence type="ECO:0000313" key="2">
    <source>
        <dbReference type="EMBL" id="BCS96163.1"/>
    </source>
</evidence>
<feature type="chain" id="PRO_5046138737" description="Lipoprotein" evidence="1">
    <location>
        <begin position="22"/>
        <end position="130"/>
    </location>
</feature>
<dbReference type="PROSITE" id="PS51257">
    <property type="entry name" value="PROKAR_LIPOPROTEIN"/>
    <property type="match status" value="1"/>
</dbReference>
<keyword evidence="3" id="KW-1185">Reference proteome</keyword>
<accession>A0ABN6F2Z9</accession>
<name>A0ABN6F2Z9_9BACT</name>
<keyword evidence="1" id="KW-0732">Signal</keyword>
<evidence type="ECO:0008006" key="4">
    <source>
        <dbReference type="Google" id="ProtNLM"/>
    </source>
</evidence>